<comment type="caution">
    <text evidence="1">The sequence shown here is derived from an EMBL/GenBank/DDBJ whole genome shotgun (WGS) entry which is preliminary data.</text>
</comment>
<evidence type="ECO:0000313" key="2">
    <source>
        <dbReference type="Proteomes" id="UP001054252"/>
    </source>
</evidence>
<name>A0AAV5HUE6_9ROSI</name>
<sequence>MGWGSKAQLSGTIRGGKWTFATSSANLGGLCVCV</sequence>
<dbReference type="AlphaFoldDB" id="A0AAV5HUE6"/>
<protein>
    <submittedName>
        <fullName evidence="1">Uncharacterized protein</fullName>
    </submittedName>
</protein>
<organism evidence="1 2">
    <name type="scientific">Rubroshorea leprosula</name>
    <dbReference type="NCBI Taxonomy" id="152421"/>
    <lineage>
        <taxon>Eukaryota</taxon>
        <taxon>Viridiplantae</taxon>
        <taxon>Streptophyta</taxon>
        <taxon>Embryophyta</taxon>
        <taxon>Tracheophyta</taxon>
        <taxon>Spermatophyta</taxon>
        <taxon>Magnoliopsida</taxon>
        <taxon>eudicotyledons</taxon>
        <taxon>Gunneridae</taxon>
        <taxon>Pentapetalae</taxon>
        <taxon>rosids</taxon>
        <taxon>malvids</taxon>
        <taxon>Malvales</taxon>
        <taxon>Dipterocarpaceae</taxon>
        <taxon>Rubroshorea</taxon>
    </lineage>
</organism>
<dbReference type="EMBL" id="BPVZ01000004">
    <property type="protein sequence ID" value="GKU90350.1"/>
    <property type="molecule type" value="Genomic_DNA"/>
</dbReference>
<accession>A0AAV5HUE6</accession>
<keyword evidence="2" id="KW-1185">Reference proteome</keyword>
<evidence type="ECO:0000313" key="1">
    <source>
        <dbReference type="EMBL" id="GKU90350.1"/>
    </source>
</evidence>
<gene>
    <name evidence="1" type="ORF">SLEP1_g4354</name>
</gene>
<proteinExistence type="predicted"/>
<dbReference type="Proteomes" id="UP001054252">
    <property type="component" value="Unassembled WGS sequence"/>
</dbReference>
<reference evidence="1 2" key="1">
    <citation type="journal article" date="2021" name="Commun. Biol.">
        <title>The genome of Shorea leprosula (Dipterocarpaceae) highlights the ecological relevance of drought in aseasonal tropical rainforests.</title>
        <authorList>
            <person name="Ng K.K.S."/>
            <person name="Kobayashi M.J."/>
            <person name="Fawcett J.A."/>
            <person name="Hatakeyama M."/>
            <person name="Paape T."/>
            <person name="Ng C.H."/>
            <person name="Ang C.C."/>
            <person name="Tnah L.H."/>
            <person name="Lee C.T."/>
            <person name="Nishiyama T."/>
            <person name="Sese J."/>
            <person name="O'Brien M.J."/>
            <person name="Copetti D."/>
            <person name="Mohd Noor M.I."/>
            <person name="Ong R.C."/>
            <person name="Putra M."/>
            <person name="Sireger I.Z."/>
            <person name="Indrioko S."/>
            <person name="Kosugi Y."/>
            <person name="Izuno A."/>
            <person name="Isagi Y."/>
            <person name="Lee S.L."/>
            <person name="Shimizu K.K."/>
        </authorList>
    </citation>
    <scope>NUCLEOTIDE SEQUENCE [LARGE SCALE GENOMIC DNA]</scope>
    <source>
        <strain evidence="1">214</strain>
    </source>
</reference>